<proteinExistence type="predicted"/>
<evidence type="ECO:0000256" key="2">
    <source>
        <dbReference type="ARBA" id="ARBA00022692"/>
    </source>
</evidence>
<sequence length="459" mass="49303">MIRLIVYLVLSLLVALGAAWLIALPGTVEIAFGSWRMSPGLGLALFIAIGVIIASILIWAIIRRLIDAPAALARSTARRKERAGVEALSDGMIALQAGEFSRARMLARDARAKLPENPAAQLLEARAELALGDLSSAREHYRALISNERTALAALSGLYEQARTQERGNAAITFARKALAIAPSLDWASEAVFNDLATKGAWADALEMSASLPARTRSQKAAKKRRQGVLETALAMAIEETEPDTAYDHASRALKSIPDFVPAALVAARILINRGDTRRASALLRRTWRAGFHPDAATLYAHVKPGTSALERLKRIRTLVESPQSHPMAAIVLARAAIDAYEWSVARNALAPFLVKPTRQMCLLMAEIEEGQSGDQGKAREWLSRAVSAPADPTWTADGITSDEWAPASPVTGRLDAFEWKVPVQTRAPAKTLSSSPASEAGAVLPAIEDAATPTKTQP</sequence>
<evidence type="ECO:0000256" key="4">
    <source>
        <dbReference type="ARBA" id="ARBA00023136"/>
    </source>
</evidence>
<dbReference type="PIRSF" id="PIRSF031802">
    <property type="entry name" value="UCP031802"/>
    <property type="match status" value="1"/>
</dbReference>
<keyword evidence="4 6" id="KW-0472">Membrane</keyword>
<feature type="transmembrane region" description="Helical" evidence="6">
    <location>
        <begin position="40"/>
        <end position="62"/>
    </location>
</feature>
<keyword evidence="9" id="KW-1185">Reference proteome</keyword>
<name>A0ABZ2HZU5_9HYPH</name>
<gene>
    <name evidence="8" type="ORF">V6617_00885</name>
</gene>
<protein>
    <submittedName>
        <fullName evidence="8">Heme biosynthesis HemY N-terminal domain-containing protein</fullName>
    </submittedName>
</protein>
<evidence type="ECO:0000256" key="5">
    <source>
        <dbReference type="SAM" id="MobiDB-lite"/>
    </source>
</evidence>
<feature type="region of interest" description="Disordered" evidence="5">
    <location>
        <begin position="431"/>
        <end position="459"/>
    </location>
</feature>
<evidence type="ECO:0000259" key="7">
    <source>
        <dbReference type="Pfam" id="PF07219"/>
    </source>
</evidence>
<dbReference type="Gene3D" id="1.25.40.10">
    <property type="entry name" value="Tetratricopeptide repeat domain"/>
    <property type="match status" value="1"/>
</dbReference>
<dbReference type="RefSeq" id="WP_338608486.1">
    <property type="nucleotide sequence ID" value="NZ_CP146275.1"/>
</dbReference>
<keyword evidence="2 6" id="KW-0812">Transmembrane</keyword>
<dbReference type="InterPro" id="IPR010817">
    <property type="entry name" value="HemY_N"/>
</dbReference>
<dbReference type="Pfam" id="PF14559">
    <property type="entry name" value="TPR_19"/>
    <property type="match status" value="1"/>
</dbReference>
<dbReference type="Proteomes" id="UP001369958">
    <property type="component" value="Chromosome"/>
</dbReference>
<accession>A0ABZ2HZU5</accession>
<dbReference type="Pfam" id="PF07219">
    <property type="entry name" value="HemY_N"/>
    <property type="match status" value="1"/>
</dbReference>
<reference evidence="8 9" key="1">
    <citation type="submission" date="2024-02" db="EMBL/GenBank/DDBJ databases">
        <title>Complete genome sequence of Pelagibacterium nitratireducens ZH15.</title>
        <authorList>
            <person name="Zhao L.H."/>
        </authorList>
    </citation>
    <scope>NUCLEOTIDE SEQUENCE [LARGE SCALE GENOMIC DNA]</scope>
    <source>
        <strain evidence="8 9">ZH15</strain>
    </source>
</reference>
<organism evidence="8 9">
    <name type="scientific">Pelagibacterium nitratireducens</name>
    <dbReference type="NCBI Taxonomy" id="1046114"/>
    <lineage>
        <taxon>Bacteria</taxon>
        <taxon>Pseudomonadati</taxon>
        <taxon>Pseudomonadota</taxon>
        <taxon>Alphaproteobacteria</taxon>
        <taxon>Hyphomicrobiales</taxon>
        <taxon>Devosiaceae</taxon>
        <taxon>Pelagibacterium</taxon>
    </lineage>
</organism>
<evidence type="ECO:0000256" key="3">
    <source>
        <dbReference type="ARBA" id="ARBA00022989"/>
    </source>
</evidence>
<feature type="domain" description="HemY N-terminal" evidence="7">
    <location>
        <begin position="26"/>
        <end position="130"/>
    </location>
</feature>
<evidence type="ECO:0000313" key="8">
    <source>
        <dbReference type="EMBL" id="WWT33062.1"/>
    </source>
</evidence>
<evidence type="ECO:0000256" key="6">
    <source>
        <dbReference type="SAM" id="Phobius"/>
    </source>
</evidence>
<comment type="subcellular location">
    <subcellularLocation>
        <location evidence="1">Membrane</location>
    </subcellularLocation>
</comment>
<dbReference type="EMBL" id="CP146275">
    <property type="protein sequence ID" value="WWT33062.1"/>
    <property type="molecule type" value="Genomic_DNA"/>
</dbReference>
<dbReference type="InterPro" id="IPR016982">
    <property type="entry name" value="Mms48"/>
</dbReference>
<evidence type="ECO:0000313" key="9">
    <source>
        <dbReference type="Proteomes" id="UP001369958"/>
    </source>
</evidence>
<dbReference type="InterPro" id="IPR011990">
    <property type="entry name" value="TPR-like_helical_dom_sf"/>
</dbReference>
<evidence type="ECO:0000256" key="1">
    <source>
        <dbReference type="ARBA" id="ARBA00004370"/>
    </source>
</evidence>
<dbReference type="SUPFAM" id="SSF48452">
    <property type="entry name" value="TPR-like"/>
    <property type="match status" value="1"/>
</dbReference>
<keyword evidence="3 6" id="KW-1133">Transmembrane helix</keyword>